<evidence type="ECO:0000259" key="5">
    <source>
        <dbReference type="PROSITE" id="PS50850"/>
    </source>
</evidence>
<feature type="transmembrane region" description="Helical" evidence="4">
    <location>
        <begin position="131"/>
        <end position="148"/>
    </location>
</feature>
<dbReference type="PANTHER" id="PTHR11360">
    <property type="entry name" value="MONOCARBOXYLATE TRANSPORTER"/>
    <property type="match status" value="1"/>
</dbReference>
<keyword evidence="4" id="KW-1133">Transmembrane helix</keyword>
<dbReference type="InterPro" id="IPR050327">
    <property type="entry name" value="Proton-linked_MCT"/>
</dbReference>
<feature type="transmembrane region" description="Helical" evidence="4">
    <location>
        <begin position="402"/>
        <end position="425"/>
    </location>
</feature>
<dbReference type="InterPro" id="IPR036259">
    <property type="entry name" value="MFS_trans_sf"/>
</dbReference>
<evidence type="ECO:0000256" key="2">
    <source>
        <dbReference type="ARBA" id="ARBA00006727"/>
    </source>
</evidence>
<evidence type="ECO:0000313" key="6">
    <source>
        <dbReference type="EMBL" id="CAK7909280.1"/>
    </source>
</evidence>
<keyword evidence="7" id="KW-1185">Reference proteome</keyword>
<feature type="transmembrane region" description="Helical" evidence="4">
    <location>
        <begin position="472"/>
        <end position="491"/>
    </location>
</feature>
<name>A0ABP0EH27_9ASCO</name>
<evidence type="ECO:0000256" key="4">
    <source>
        <dbReference type="SAM" id="Phobius"/>
    </source>
</evidence>
<feature type="transmembrane region" description="Helical" evidence="4">
    <location>
        <begin position="220"/>
        <end position="240"/>
    </location>
</feature>
<comment type="similarity">
    <text evidence="2">Belongs to the major facilitator superfamily. Monocarboxylate porter (TC 2.A.1.13) family.</text>
</comment>
<protein>
    <submittedName>
        <fullName evidence="6">Probable transporter Mch4p</fullName>
    </submittedName>
</protein>
<feature type="transmembrane region" description="Helical" evidence="4">
    <location>
        <begin position="61"/>
        <end position="82"/>
    </location>
</feature>
<organism evidence="6 7">
    <name type="scientific">[Candida] anglica</name>
    <dbReference type="NCBI Taxonomy" id="148631"/>
    <lineage>
        <taxon>Eukaryota</taxon>
        <taxon>Fungi</taxon>
        <taxon>Dikarya</taxon>
        <taxon>Ascomycota</taxon>
        <taxon>Saccharomycotina</taxon>
        <taxon>Pichiomycetes</taxon>
        <taxon>Debaryomycetaceae</taxon>
        <taxon>Kurtzmaniella</taxon>
    </lineage>
</organism>
<evidence type="ECO:0000256" key="1">
    <source>
        <dbReference type="ARBA" id="ARBA00004141"/>
    </source>
</evidence>
<dbReference type="Proteomes" id="UP001497600">
    <property type="component" value="Chromosome E"/>
</dbReference>
<feature type="transmembrane region" description="Helical" evidence="4">
    <location>
        <begin position="377"/>
        <end position="396"/>
    </location>
</feature>
<keyword evidence="4" id="KW-0812">Transmembrane</keyword>
<reference evidence="6 7" key="1">
    <citation type="submission" date="2024-01" db="EMBL/GenBank/DDBJ databases">
        <authorList>
            <consortium name="Genoscope - CEA"/>
            <person name="William W."/>
        </authorList>
    </citation>
    <scope>NUCLEOTIDE SEQUENCE [LARGE SCALE GENOMIC DNA]</scope>
    <source>
        <strain evidence="6 7">29B2s-10</strain>
    </source>
</reference>
<dbReference type="EMBL" id="OZ004257">
    <property type="protein sequence ID" value="CAK7909280.1"/>
    <property type="molecule type" value="Genomic_DNA"/>
</dbReference>
<feature type="transmembrane region" description="Helical" evidence="4">
    <location>
        <begin position="437"/>
        <end position="460"/>
    </location>
</feature>
<evidence type="ECO:0000313" key="7">
    <source>
        <dbReference type="Proteomes" id="UP001497600"/>
    </source>
</evidence>
<dbReference type="Gene3D" id="1.20.1250.20">
    <property type="entry name" value="MFS general substrate transporter like domains"/>
    <property type="match status" value="1"/>
</dbReference>
<dbReference type="InterPro" id="IPR020846">
    <property type="entry name" value="MFS_dom"/>
</dbReference>
<dbReference type="InterPro" id="IPR011701">
    <property type="entry name" value="MFS"/>
</dbReference>
<sequence>MGTQSYTRDQDGISLQSFEGDSVLRSRKQGVAPDNDVKVVTEAMYTSENNPENIPDGGLEAYLVVFGAFVGLIADFGIANSMGAIQSYVSTHQLQGVKETSVSWIFSLHLGVMYFCGVFFGAVFDMYGARIPLTAGGICIFLGLMFTAECKSVGQFVCAFGILTAIGTSLAMQPLIGVISHWFFKKRGLACSLATIGGLVGSSCFAIMLQSLYGKVGFKWAIRILAFLCLFCMMVSVILVKERSSSEEPRTVIENSHQEEESRRSSTEEQVGIVEQYYSESIAHEGKHDKRTQFINFFRQAMDFSVCKDWRFVLLTISVAISELISMSTLTYLSSFAIQHNVSERSAYLLITIINATGIPSRLISGLFADKFGRFNVMIVTSLLVTISIFGIWLPAGGNVGALFGFGVLFGISTSAVIALIPVCCGQICSAENFGKVYGTMYFFLSFITLVGIYVASLVIGDGESQNYINLVYYEGALAVASLITWTLARYSAVGWKWCKF</sequence>
<dbReference type="PROSITE" id="PS50850">
    <property type="entry name" value="MFS"/>
    <property type="match status" value="1"/>
</dbReference>
<feature type="transmembrane region" description="Helical" evidence="4">
    <location>
        <begin position="312"/>
        <end position="334"/>
    </location>
</feature>
<dbReference type="PANTHER" id="PTHR11360:SF177">
    <property type="entry name" value="RIBOFLAVIN TRANSPORTER MCH5"/>
    <property type="match status" value="1"/>
</dbReference>
<feature type="compositionally biased region" description="Basic and acidic residues" evidence="3">
    <location>
        <begin position="250"/>
        <end position="267"/>
    </location>
</feature>
<feature type="transmembrane region" description="Helical" evidence="4">
    <location>
        <begin position="188"/>
        <end position="208"/>
    </location>
</feature>
<feature type="region of interest" description="Disordered" evidence="3">
    <location>
        <begin position="250"/>
        <end position="269"/>
    </location>
</feature>
<feature type="transmembrane region" description="Helical" evidence="4">
    <location>
        <begin position="346"/>
        <end position="365"/>
    </location>
</feature>
<evidence type="ECO:0000256" key="3">
    <source>
        <dbReference type="SAM" id="MobiDB-lite"/>
    </source>
</evidence>
<gene>
    <name evidence="6" type="primary">MCH4</name>
    <name evidence="6" type="ORF">CAAN4_E14092</name>
</gene>
<proteinExistence type="inferred from homology"/>
<keyword evidence="4" id="KW-0472">Membrane</keyword>
<dbReference type="Pfam" id="PF07690">
    <property type="entry name" value="MFS_1"/>
    <property type="match status" value="1"/>
</dbReference>
<feature type="transmembrane region" description="Helical" evidence="4">
    <location>
        <begin position="154"/>
        <end position="176"/>
    </location>
</feature>
<comment type="subcellular location">
    <subcellularLocation>
        <location evidence="1">Membrane</location>
        <topology evidence="1">Multi-pass membrane protein</topology>
    </subcellularLocation>
</comment>
<feature type="transmembrane region" description="Helical" evidence="4">
    <location>
        <begin position="102"/>
        <end position="124"/>
    </location>
</feature>
<dbReference type="SUPFAM" id="SSF103473">
    <property type="entry name" value="MFS general substrate transporter"/>
    <property type="match status" value="1"/>
</dbReference>
<feature type="domain" description="Major facilitator superfamily (MFS) profile" evidence="5">
    <location>
        <begin position="63"/>
        <end position="493"/>
    </location>
</feature>
<accession>A0ABP0EH27</accession>